<dbReference type="SUPFAM" id="SSF69908">
    <property type="entry name" value="Membrane penetration protein mu1"/>
    <property type="match status" value="1"/>
</dbReference>
<feature type="transmembrane region" description="Helical" evidence="1">
    <location>
        <begin position="195"/>
        <end position="218"/>
    </location>
</feature>
<name>A0AAU7C880_9BACT</name>
<keyword evidence="1" id="KW-0472">Membrane</keyword>
<keyword evidence="1" id="KW-0812">Transmembrane</keyword>
<evidence type="ECO:0000313" key="2">
    <source>
        <dbReference type="EMBL" id="XBH01323.1"/>
    </source>
</evidence>
<dbReference type="PANTHER" id="PTHR34219:SF3">
    <property type="entry name" value="BLL7967 PROTEIN"/>
    <property type="match status" value="1"/>
</dbReference>
<protein>
    <submittedName>
        <fullName evidence="2">PepSY-associated TM helix domain-containing protein</fullName>
    </submittedName>
</protein>
<organism evidence="2">
    <name type="scientific">Singulisphaera sp. Ch08</name>
    <dbReference type="NCBI Taxonomy" id="3120278"/>
    <lineage>
        <taxon>Bacteria</taxon>
        <taxon>Pseudomonadati</taxon>
        <taxon>Planctomycetota</taxon>
        <taxon>Planctomycetia</taxon>
        <taxon>Isosphaerales</taxon>
        <taxon>Isosphaeraceae</taxon>
        <taxon>Singulisphaera</taxon>
    </lineage>
</organism>
<dbReference type="RefSeq" id="WP_406694021.1">
    <property type="nucleotide sequence ID" value="NZ_CP155447.1"/>
</dbReference>
<dbReference type="PANTHER" id="PTHR34219">
    <property type="entry name" value="IRON-REGULATED INNER MEMBRANE PROTEIN-RELATED"/>
    <property type="match status" value="1"/>
</dbReference>
<keyword evidence="1" id="KW-1133">Transmembrane helix</keyword>
<feature type="transmembrane region" description="Helical" evidence="1">
    <location>
        <begin position="340"/>
        <end position="361"/>
    </location>
</feature>
<proteinExistence type="predicted"/>
<sequence>MCGYLAVAICFRELTVIRKTLLVLHRWVALVVGLFVFFVSLTGAALVFENQIDRALNSSLFHVRPQGERLPLQPLLERVRSTYPEARVTSVRLAEAAGLSHQFQLSNRVTVYVEPYTGRILGTRSMAQWEVGLARRLHLLHTRLMAGQVGEWIVGVISFLTAFLVVTGLILWWPACILTLRRRGSWKRWNSDAHYALGFYTAPIAMVMAVTGVIIAFGDFADPLIDRLNAAPPPARPTRVAPTSNGRPIGPDEAAQIAQKALPGAVLALLTLPEGLRPIVAQMKYPEDRTPTGRSRVFLNPHSGEVLLVENTRQAGFGTQLHNLKRSLHTGDIFGWPTRILYFIASLVLALLWVTGMLMWWPAFRFRRKNRTSQRTTVQETIEAHAP</sequence>
<dbReference type="Pfam" id="PF03929">
    <property type="entry name" value="PepSY_TM"/>
    <property type="match status" value="1"/>
</dbReference>
<dbReference type="EMBL" id="CP155447">
    <property type="protein sequence ID" value="XBH01323.1"/>
    <property type="molecule type" value="Genomic_DNA"/>
</dbReference>
<dbReference type="AlphaFoldDB" id="A0AAU7C880"/>
<dbReference type="InterPro" id="IPR036256">
    <property type="entry name" value="Mu1/VP4_sf"/>
</dbReference>
<gene>
    <name evidence="2" type="ORF">V5E97_23550</name>
</gene>
<dbReference type="GO" id="GO:0046812">
    <property type="term" value="F:host cell surface binding"/>
    <property type="evidence" value="ECO:0007669"/>
    <property type="project" value="InterPro"/>
</dbReference>
<reference evidence="2" key="1">
    <citation type="submission" date="2024-05" db="EMBL/GenBank/DDBJ databases">
        <title>Planctomycetes of the genus Singulisphaera possess chitinolytic capabilities.</title>
        <authorList>
            <person name="Ivanova A."/>
        </authorList>
    </citation>
    <scope>NUCLEOTIDE SEQUENCE</scope>
    <source>
        <strain evidence="2">Ch08T</strain>
    </source>
</reference>
<dbReference type="GO" id="GO:0046718">
    <property type="term" value="P:symbiont entry into host cell"/>
    <property type="evidence" value="ECO:0007669"/>
    <property type="project" value="InterPro"/>
</dbReference>
<dbReference type="InterPro" id="IPR005625">
    <property type="entry name" value="PepSY-ass_TM"/>
</dbReference>
<evidence type="ECO:0000256" key="1">
    <source>
        <dbReference type="SAM" id="Phobius"/>
    </source>
</evidence>
<feature type="transmembrane region" description="Helical" evidence="1">
    <location>
        <begin position="27"/>
        <end position="48"/>
    </location>
</feature>
<accession>A0AAU7C880</accession>
<feature type="transmembrane region" description="Helical" evidence="1">
    <location>
        <begin position="152"/>
        <end position="174"/>
    </location>
</feature>